<reference evidence="2 3" key="1">
    <citation type="submission" date="2018-11" db="EMBL/GenBank/DDBJ databases">
        <authorList>
            <consortium name="Pathogen Informatics"/>
        </authorList>
    </citation>
    <scope>NUCLEOTIDE SEQUENCE [LARGE SCALE GENOMIC DNA]</scope>
</reference>
<evidence type="ECO:0000313" key="2">
    <source>
        <dbReference type="EMBL" id="VDM12560.1"/>
    </source>
</evidence>
<keyword evidence="3" id="KW-1185">Reference proteome</keyword>
<dbReference type="AlphaFoldDB" id="A0A3P7DRD9"/>
<dbReference type="InterPro" id="IPR011625">
    <property type="entry name" value="A2M_N_BRD"/>
</dbReference>
<name>A0A3P7DRD9_WUCBA</name>
<dbReference type="Gene3D" id="6.20.50.160">
    <property type="match status" value="1"/>
</dbReference>
<dbReference type="PANTHER" id="PTHR11412:SF175">
    <property type="entry name" value="TEP (THIOLESTER CONTAINING PROTEIN)"/>
    <property type="match status" value="1"/>
</dbReference>
<dbReference type="EMBL" id="UYWW01003225">
    <property type="protein sequence ID" value="VDM12560.1"/>
    <property type="molecule type" value="Genomic_DNA"/>
</dbReference>
<protein>
    <recommendedName>
        <fullName evidence="1">Alpha-2-macroglobulin bait region domain-containing protein</fullName>
    </recommendedName>
</protein>
<accession>A0A3P7DRD9</accession>
<dbReference type="PANTHER" id="PTHR11412">
    <property type="entry name" value="MACROGLOBULIN / COMPLEMENT"/>
    <property type="match status" value="1"/>
</dbReference>
<feature type="domain" description="Alpha-2-macroglobulin bait region" evidence="1">
    <location>
        <begin position="56"/>
        <end position="192"/>
    </location>
</feature>
<dbReference type="InParanoid" id="A0A3P7DRD9"/>
<sequence>MDAHGTAVITLQPPNNCTDARVEAHYDRSGKDDFERASIYSILYIEPSISPSNNFLQLIADHTGIVDTGKTLSFTVKATEPLSTITYQVIARGSVILVQNMSVNGDLATITFTATSQMAPKAMLVVYTIRPSNQEILVDATDFRVDGLFKNNVSLTADHTTAEPGTLVKYTVKADPESYCALLAVDQSVLLLKSGNDITKDLVEQDVQQYDTTIAGHSHGYRSWEADLRRRKRSVWYPWWGVGGLVILTDALLFRGPEIARFAQPMVAYPLGSNFQSNIMLKSDVNHAGSMKDSEMIRIRKNFPESWIWNATFAAE</sequence>
<evidence type="ECO:0000259" key="1">
    <source>
        <dbReference type="SMART" id="SM01359"/>
    </source>
</evidence>
<dbReference type="Gene3D" id="2.60.40.1930">
    <property type="match status" value="1"/>
</dbReference>
<gene>
    <name evidence="2" type="ORF">WBA_LOCUS5946</name>
</gene>
<dbReference type="InterPro" id="IPR050473">
    <property type="entry name" value="A2M/Complement_sys"/>
</dbReference>
<dbReference type="OrthoDB" id="9998011at2759"/>
<dbReference type="Pfam" id="PF07703">
    <property type="entry name" value="A2M_BRD"/>
    <property type="match status" value="1"/>
</dbReference>
<proteinExistence type="predicted"/>
<dbReference type="Proteomes" id="UP000270924">
    <property type="component" value="Unassembled WGS sequence"/>
</dbReference>
<dbReference type="SMART" id="SM01359">
    <property type="entry name" value="A2M_N_2"/>
    <property type="match status" value="1"/>
</dbReference>
<evidence type="ECO:0000313" key="3">
    <source>
        <dbReference type="Proteomes" id="UP000270924"/>
    </source>
</evidence>
<organism evidence="2 3">
    <name type="scientific">Wuchereria bancrofti</name>
    <dbReference type="NCBI Taxonomy" id="6293"/>
    <lineage>
        <taxon>Eukaryota</taxon>
        <taxon>Metazoa</taxon>
        <taxon>Ecdysozoa</taxon>
        <taxon>Nematoda</taxon>
        <taxon>Chromadorea</taxon>
        <taxon>Rhabditida</taxon>
        <taxon>Spirurina</taxon>
        <taxon>Spiruromorpha</taxon>
        <taxon>Filarioidea</taxon>
        <taxon>Onchocercidae</taxon>
        <taxon>Wuchereria</taxon>
    </lineage>
</organism>